<feature type="domain" description="DUF2062" evidence="1">
    <location>
        <begin position="26"/>
        <end position="156"/>
    </location>
</feature>
<reference evidence="2 3" key="1">
    <citation type="submission" date="2009-02" db="EMBL/GenBank/DDBJ databases">
        <title>Sequencing of the draft genome and assembly of Dethiobacter alkaliphilus AHT 1.</title>
        <authorList>
            <consortium name="US DOE Joint Genome Institute (JGI-PGF)"/>
            <person name="Lucas S."/>
            <person name="Copeland A."/>
            <person name="Lapidus A."/>
            <person name="Glavina del Rio T."/>
            <person name="Dalin E."/>
            <person name="Tice H."/>
            <person name="Bruce D."/>
            <person name="Goodwin L."/>
            <person name="Pitluck S."/>
            <person name="Larimer F."/>
            <person name="Land M.L."/>
            <person name="Hauser L."/>
            <person name="Muyzer G."/>
        </authorList>
    </citation>
    <scope>NUCLEOTIDE SEQUENCE [LARGE SCALE GENOMIC DNA]</scope>
    <source>
        <strain evidence="2 3">AHT 1</strain>
    </source>
</reference>
<evidence type="ECO:0000259" key="1">
    <source>
        <dbReference type="Pfam" id="PF09835"/>
    </source>
</evidence>
<dbReference type="Proteomes" id="UP000006443">
    <property type="component" value="Unassembled WGS sequence"/>
</dbReference>
<dbReference type="Pfam" id="PF09835">
    <property type="entry name" value="DUF2062"/>
    <property type="match status" value="1"/>
</dbReference>
<protein>
    <recommendedName>
        <fullName evidence="1">DUF2062 domain-containing protein</fullName>
    </recommendedName>
</protein>
<accession>C0GCE1</accession>
<proteinExistence type="predicted"/>
<gene>
    <name evidence="2" type="ORF">DealDRAFT_0150</name>
</gene>
<dbReference type="PANTHER" id="PTHR40547:SF1">
    <property type="entry name" value="SLL0298 PROTEIN"/>
    <property type="match status" value="1"/>
</dbReference>
<name>C0GCE1_DETAL</name>
<organism evidence="2 3">
    <name type="scientific">Dethiobacter alkaliphilus AHT 1</name>
    <dbReference type="NCBI Taxonomy" id="555088"/>
    <lineage>
        <taxon>Bacteria</taxon>
        <taxon>Bacillati</taxon>
        <taxon>Bacillota</taxon>
        <taxon>Dethiobacteria</taxon>
        <taxon>Dethiobacterales</taxon>
        <taxon>Dethiobacteraceae</taxon>
        <taxon>Dethiobacter</taxon>
    </lineage>
</organism>
<evidence type="ECO:0000313" key="3">
    <source>
        <dbReference type="Proteomes" id="UP000006443"/>
    </source>
</evidence>
<evidence type="ECO:0000313" key="2">
    <source>
        <dbReference type="EMBL" id="EEG78876.1"/>
    </source>
</evidence>
<dbReference type="PANTHER" id="PTHR40547">
    <property type="entry name" value="SLL0298 PROTEIN"/>
    <property type="match status" value="1"/>
</dbReference>
<dbReference type="InterPro" id="IPR018639">
    <property type="entry name" value="DUF2062"/>
</dbReference>
<dbReference type="RefSeq" id="WP_008513906.1">
    <property type="nucleotide sequence ID" value="NZ_ACJM01000001.1"/>
</dbReference>
<sequence>MAQKKTSRWEKIKKRFYDIIQKQIKQDKPQKVALGCSLGVGINFFPTMGFGFVFAYLLAVLFRVNRTSATGTSIITGPVIPFMYALNLVIGGLILSPIAGSENIGEFIIDQYTTILQLGNLQDRISSALEFFGSTFMVGALVNASVFGFAFYLLVSNKLKNM</sequence>
<keyword evidence="3" id="KW-1185">Reference proteome</keyword>
<dbReference type="eggNOG" id="COG3216">
    <property type="taxonomic scope" value="Bacteria"/>
</dbReference>
<dbReference type="EMBL" id="ACJM01000001">
    <property type="protein sequence ID" value="EEG78876.1"/>
    <property type="molecule type" value="Genomic_DNA"/>
</dbReference>
<dbReference type="STRING" id="555088.DealDRAFT_0150"/>
<comment type="caution">
    <text evidence="2">The sequence shown here is derived from an EMBL/GenBank/DDBJ whole genome shotgun (WGS) entry which is preliminary data.</text>
</comment>
<dbReference type="AlphaFoldDB" id="C0GCE1"/>